<comment type="caution">
    <text evidence="1">The sequence shown here is derived from an EMBL/GenBank/DDBJ whole genome shotgun (WGS) entry which is preliminary data.</text>
</comment>
<dbReference type="PaxDb" id="411460-RUMTOR_02087"/>
<dbReference type="EMBL" id="AAVP02000011">
    <property type="protein sequence ID" value="EDK23785.1"/>
    <property type="molecule type" value="Genomic_DNA"/>
</dbReference>
<protein>
    <submittedName>
        <fullName evidence="1">Uncharacterized protein</fullName>
    </submittedName>
</protein>
<dbReference type="RefSeq" id="WP_004846315.1">
    <property type="nucleotide sequence ID" value="NZ_DS264349.1"/>
</dbReference>
<organism evidence="1 2">
    <name type="scientific">[Ruminococcus] torques ATCC 27756</name>
    <dbReference type="NCBI Taxonomy" id="411460"/>
    <lineage>
        <taxon>Bacteria</taxon>
        <taxon>Bacillati</taxon>
        <taxon>Bacillota</taxon>
        <taxon>Clostridia</taxon>
        <taxon>Lachnospirales</taxon>
        <taxon>Lachnospiraceae</taxon>
        <taxon>Mediterraneibacter</taxon>
    </lineage>
</organism>
<dbReference type="HOGENOM" id="CLU_2495996_0_0_9"/>
<reference evidence="1 2" key="1">
    <citation type="submission" date="2007-03" db="EMBL/GenBank/DDBJ databases">
        <authorList>
            <person name="Fulton L."/>
            <person name="Clifton S."/>
            <person name="Fulton B."/>
            <person name="Xu J."/>
            <person name="Minx P."/>
            <person name="Pepin K.H."/>
            <person name="Johnson M."/>
            <person name="Thiruvilangam P."/>
            <person name="Bhonagiri V."/>
            <person name="Nash W.E."/>
            <person name="Mardis E.R."/>
            <person name="Wilson R.K."/>
        </authorList>
    </citation>
    <scope>NUCLEOTIDE SEQUENCE [LARGE SCALE GENOMIC DNA]</scope>
    <source>
        <strain evidence="1 2">ATCC 27756</strain>
    </source>
</reference>
<proteinExistence type="predicted"/>
<gene>
    <name evidence="1" type="ORF">RUMTOR_02087</name>
</gene>
<evidence type="ECO:0000313" key="1">
    <source>
        <dbReference type="EMBL" id="EDK23785.1"/>
    </source>
</evidence>
<evidence type="ECO:0000313" key="2">
    <source>
        <dbReference type="Proteomes" id="UP000003577"/>
    </source>
</evidence>
<dbReference type="Proteomes" id="UP000003577">
    <property type="component" value="Unassembled WGS sequence"/>
</dbReference>
<sequence length="86" mass="10077">MIIKLNNEMSKLLLEEVEDAQSLILSQRKIDSDAKELEVSDIKELQLLVNDEIVYRGLDHQETVNNLGKKLYRLYDEILHQRHSSN</sequence>
<accession>A5KPA3</accession>
<name>A5KPA3_9FIRM</name>
<reference evidence="1 2" key="2">
    <citation type="submission" date="2007-04" db="EMBL/GenBank/DDBJ databases">
        <title>Draft genome sequence of Ruminococcus torques (ATCC 27756).</title>
        <authorList>
            <person name="Sudarsanam P."/>
            <person name="Ley R."/>
            <person name="Guruge J."/>
            <person name="Turnbaugh P.J."/>
            <person name="Mahowald M."/>
            <person name="Liep D."/>
            <person name="Gordon J."/>
        </authorList>
    </citation>
    <scope>NUCLEOTIDE SEQUENCE [LARGE SCALE GENOMIC DNA]</scope>
    <source>
        <strain evidence="1 2">ATCC 27756</strain>
    </source>
</reference>
<dbReference type="AlphaFoldDB" id="A5KPA3"/>